<evidence type="ECO:0000313" key="1">
    <source>
        <dbReference type="EMBL" id="RHX86419.1"/>
    </source>
</evidence>
<name>A0A8B6RYL6_9LEPT</name>
<protein>
    <submittedName>
        <fullName evidence="1">Uncharacterized protein</fullName>
    </submittedName>
</protein>
<evidence type="ECO:0000313" key="2">
    <source>
        <dbReference type="Proteomes" id="UP000266669"/>
    </source>
</evidence>
<sequence length="61" mass="7075">MSYETGGHQKTENIASHGSIVKMSDFILLDASIKMAFRLHDSYLKVRFQKREVESKMIAWN</sequence>
<accession>A0A8B6RYL6</accession>
<gene>
    <name evidence="1" type="ORF">DLM78_11380</name>
</gene>
<dbReference type="EMBL" id="QHCS01000002">
    <property type="protein sequence ID" value="RHX86419.1"/>
    <property type="molecule type" value="Genomic_DNA"/>
</dbReference>
<dbReference type="Proteomes" id="UP000266669">
    <property type="component" value="Unassembled WGS sequence"/>
</dbReference>
<reference evidence="2" key="1">
    <citation type="submission" date="2018-05" db="EMBL/GenBank/DDBJ databases">
        <title>Leptospira yasudae sp. nov. and Leptospira stimsonii sp. nov., two pathogenic species of the genus Leptospira isolated from environmental sources.</title>
        <authorList>
            <person name="Casanovas-Massana A."/>
            <person name="Hamond C."/>
            <person name="Santos L.A."/>
            <person name="Hacker K.P."/>
            <person name="Balassiano I."/>
            <person name="Medeiros M.A."/>
            <person name="Reis M.G."/>
            <person name="Ko A.I."/>
            <person name="Wunder E.A."/>
        </authorList>
    </citation>
    <scope>NUCLEOTIDE SEQUENCE [LARGE SCALE GENOMIC DNA]</scope>
    <source>
        <strain evidence="2">AMB6-RJ</strain>
    </source>
</reference>
<organism evidence="1 2">
    <name type="scientific">Leptospira stimsonii</name>
    <dbReference type="NCBI Taxonomy" id="2202203"/>
    <lineage>
        <taxon>Bacteria</taxon>
        <taxon>Pseudomonadati</taxon>
        <taxon>Spirochaetota</taxon>
        <taxon>Spirochaetia</taxon>
        <taxon>Leptospirales</taxon>
        <taxon>Leptospiraceae</taxon>
        <taxon>Leptospira</taxon>
    </lineage>
</organism>
<proteinExistence type="predicted"/>
<comment type="caution">
    <text evidence="1">The sequence shown here is derived from an EMBL/GenBank/DDBJ whole genome shotgun (WGS) entry which is preliminary data.</text>
</comment>
<dbReference type="AlphaFoldDB" id="A0A8B6RYL6"/>